<proteinExistence type="predicted"/>
<feature type="transmembrane region" description="Helical" evidence="1">
    <location>
        <begin position="40"/>
        <end position="66"/>
    </location>
</feature>
<keyword evidence="1" id="KW-1133">Transmembrane helix</keyword>
<comment type="caution">
    <text evidence="2">The sequence shown here is derived from an EMBL/GenBank/DDBJ whole genome shotgun (WGS) entry which is preliminary data.</text>
</comment>
<reference evidence="2 3" key="1">
    <citation type="submission" date="2024-05" db="EMBL/GenBank/DDBJ databases">
        <title>De novo assembly of an allotetraploid wild potato.</title>
        <authorList>
            <person name="Hosaka A.J."/>
        </authorList>
    </citation>
    <scope>NUCLEOTIDE SEQUENCE [LARGE SCALE GENOMIC DNA]</scope>
    <source>
        <tissue evidence="2">Young leaves</tissue>
    </source>
</reference>
<keyword evidence="1" id="KW-0472">Membrane</keyword>
<protein>
    <submittedName>
        <fullName evidence="2">Uncharacterized protein</fullName>
    </submittedName>
</protein>
<feature type="non-terminal residue" evidence="2">
    <location>
        <position position="1"/>
    </location>
</feature>
<evidence type="ECO:0000313" key="3">
    <source>
        <dbReference type="Proteomes" id="UP001627284"/>
    </source>
</evidence>
<feature type="transmembrane region" description="Helical" evidence="1">
    <location>
        <begin position="86"/>
        <end position="107"/>
    </location>
</feature>
<gene>
    <name evidence="2" type="ORF">AABB24_009910</name>
</gene>
<evidence type="ECO:0000313" key="2">
    <source>
        <dbReference type="EMBL" id="KAL3369312.1"/>
    </source>
</evidence>
<sequence length="109" mass="11714">IFVVFYYKYSFSTLNFHHQFCTNLSSSISILIIRFEFIKILLSISSMASVSIIKAFVLAVFLAAVVVSAQEPSLAPAPAPDAGAAFSLPVSGALIGTSLLMSLFAVLRH</sequence>
<dbReference type="PANTHER" id="PTHR33659">
    <property type="entry name" value="PROTEIN, PUTATIVE-RELATED-RELATED"/>
    <property type="match status" value="1"/>
</dbReference>
<evidence type="ECO:0000256" key="1">
    <source>
        <dbReference type="SAM" id="Phobius"/>
    </source>
</evidence>
<dbReference type="AlphaFoldDB" id="A0ABD2UN01"/>
<dbReference type="Proteomes" id="UP001627284">
    <property type="component" value="Unassembled WGS sequence"/>
</dbReference>
<organism evidence="2 3">
    <name type="scientific">Solanum stoloniferum</name>
    <dbReference type="NCBI Taxonomy" id="62892"/>
    <lineage>
        <taxon>Eukaryota</taxon>
        <taxon>Viridiplantae</taxon>
        <taxon>Streptophyta</taxon>
        <taxon>Embryophyta</taxon>
        <taxon>Tracheophyta</taxon>
        <taxon>Spermatophyta</taxon>
        <taxon>Magnoliopsida</taxon>
        <taxon>eudicotyledons</taxon>
        <taxon>Gunneridae</taxon>
        <taxon>Pentapetalae</taxon>
        <taxon>asterids</taxon>
        <taxon>lamiids</taxon>
        <taxon>Solanales</taxon>
        <taxon>Solanaceae</taxon>
        <taxon>Solanoideae</taxon>
        <taxon>Solaneae</taxon>
        <taxon>Solanum</taxon>
    </lineage>
</organism>
<accession>A0ABD2UN01</accession>
<keyword evidence="1" id="KW-0812">Transmembrane</keyword>
<keyword evidence="3" id="KW-1185">Reference proteome</keyword>
<dbReference type="PANTHER" id="PTHR33659:SF11">
    <property type="entry name" value="TRANSMEMBRANE PROTEIN"/>
    <property type="match status" value="1"/>
</dbReference>
<name>A0ABD2UN01_9SOLN</name>
<dbReference type="EMBL" id="JBJKTR010000005">
    <property type="protein sequence ID" value="KAL3369312.1"/>
    <property type="molecule type" value="Genomic_DNA"/>
</dbReference>